<dbReference type="EMBL" id="AXZG01000064">
    <property type="protein sequence ID" value="ERT64215.1"/>
    <property type="molecule type" value="Genomic_DNA"/>
</dbReference>
<dbReference type="InterPro" id="IPR016874">
    <property type="entry name" value="TcmP-like"/>
</dbReference>
<evidence type="ECO:0000256" key="1">
    <source>
        <dbReference type="ARBA" id="ARBA00022603"/>
    </source>
</evidence>
<dbReference type="InterPro" id="IPR007213">
    <property type="entry name" value="Ppm1/Ppm2/Tcmp"/>
</dbReference>
<sequence>MSWTPPKERAMLHLEDSVSETLLIPLYMKHLASQMPNPVIHDEAATRLVRQLDYDFSKYDHIIHTVVGTAIRADYFDRLTADFIQRRPNPVVVNVGCGLDSRRERIGAAADGVPFYDIDLPDVIALRQKLLPAQRGETLLATSAFDAGWMDELNRLHPNAQFLLVIEGVLMYFDRYTVRALFCDLARRFHRSEVAFDVQNSWMVKNSDRHEALKHVRARFVFGCDDDLEFERWADNLHLMSVKRLTVDFPQWKRSGFLLSLIGRQIPAFRDSTRMLHYRLD</sequence>
<dbReference type="PANTHER" id="PTHR43619">
    <property type="entry name" value="S-ADENOSYL-L-METHIONINE-DEPENDENT METHYLTRANSFERASE YKTD-RELATED"/>
    <property type="match status" value="1"/>
</dbReference>
<reference evidence="3 4" key="1">
    <citation type="submission" date="2013-08" db="EMBL/GenBank/DDBJ databases">
        <authorList>
            <person name="Weinstock G."/>
            <person name="Sodergren E."/>
            <person name="Wylie T."/>
            <person name="Fulton L."/>
            <person name="Fulton R."/>
            <person name="Fronick C."/>
            <person name="O'Laughlin M."/>
            <person name="Godfrey J."/>
            <person name="Miner T."/>
            <person name="Herter B."/>
            <person name="Appelbaum E."/>
            <person name="Cordes M."/>
            <person name="Lek S."/>
            <person name="Wollam A."/>
            <person name="Pepin K.H."/>
            <person name="Palsikar V.B."/>
            <person name="Mitreva M."/>
            <person name="Wilson R.K."/>
        </authorList>
    </citation>
    <scope>NUCLEOTIDE SEQUENCE [LARGE SCALE GENOMIC DNA]</scope>
    <source>
        <strain evidence="3 4">F0184</strain>
    </source>
</reference>
<evidence type="ECO:0000313" key="3">
    <source>
        <dbReference type="EMBL" id="ERT64215.1"/>
    </source>
</evidence>
<proteinExistence type="predicted"/>
<dbReference type="SUPFAM" id="SSF53335">
    <property type="entry name" value="S-adenosyl-L-methionine-dependent methyltransferases"/>
    <property type="match status" value="1"/>
</dbReference>
<accession>U7UY16</accession>
<evidence type="ECO:0000313" key="4">
    <source>
        <dbReference type="Proteomes" id="UP000017174"/>
    </source>
</evidence>
<dbReference type="AlphaFoldDB" id="U7UY16"/>
<dbReference type="Proteomes" id="UP000017174">
    <property type="component" value="Unassembled WGS sequence"/>
</dbReference>
<dbReference type="InterPro" id="IPR029063">
    <property type="entry name" value="SAM-dependent_MTases_sf"/>
</dbReference>
<gene>
    <name evidence="3" type="ORF">HMPREF0742_02353</name>
</gene>
<keyword evidence="2 3" id="KW-0808">Transferase</keyword>
<dbReference type="GO" id="GO:0032259">
    <property type="term" value="P:methylation"/>
    <property type="evidence" value="ECO:0007669"/>
    <property type="project" value="UniProtKB-KW"/>
</dbReference>
<evidence type="ECO:0000256" key="2">
    <source>
        <dbReference type="ARBA" id="ARBA00022679"/>
    </source>
</evidence>
<comment type="caution">
    <text evidence="3">The sequence shown here is derived from an EMBL/GenBank/DDBJ whole genome shotgun (WGS) entry which is preliminary data.</text>
</comment>
<dbReference type="PIRSF" id="PIRSF028177">
    <property type="entry name" value="Polyketide_synth_Omtfrase_TcmP"/>
    <property type="match status" value="1"/>
</dbReference>
<dbReference type="Gene3D" id="3.40.50.150">
    <property type="entry name" value="Vaccinia Virus protein VP39"/>
    <property type="match status" value="1"/>
</dbReference>
<dbReference type="PATRIC" id="fig|888019.4.peg.1931"/>
<protein>
    <submittedName>
        <fullName evidence="3">O-methyltransferase</fullName>
    </submittedName>
</protein>
<organism evidence="3 4">
    <name type="scientific">Rothia aeria F0184</name>
    <dbReference type="NCBI Taxonomy" id="888019"/>
    <lineage>
        <taxon>Bacteria</taxon>
        <taxon>Bacillati</taxon>
        <taxon>Actinomycetota</taxon>
        <taxon>Actinomycetes</taxon>
        <taxon>Micrococcales</taxon>
        <taxon>Micrococcaceae</taxon>
        <taxon>Rothia</taxon>
    </lineage>
</organism>
<dbReference type="Pfam" id="PF04072">
    <property type="entry name" value="LCM"/>
    <property type="match status" value="1"/>
</dbReference>
<dbReference type="PANTHER" id="PTHR43619:SF2">
    <property type="entry name" value="S-ADENOSYL-L-METHIONINE-DEPENDENT METHYLTRANSFERASES SUPERFAMILY PROTEIN"/>
    <property type="match status" value="1"/>
</dbReference>
<dbReference type="HOGENOM" id="CLU_069348_0_0_11"/>
<name>U7UY16_9MICC</name>
<keyword evidence="1 3" id="KW-0489">Methyltransferase</keyword>
<dbReference type="GO" id="GO:0008168">
    <property type="term" value="F:methyltransferase activity"/>
    <property type="evidence" value="ECO:0007669"/>
    <property type="project" value="UniProtKB-KW"/>
</dbReference>